<feature type="compositionally biased region" description="Basic and acidic residues" evidence="6">
    <location>
        <begin position="523"/>
        <end position="537"/>
    </location>
</feature>
<evidence type="ECO:0000256" key="2">
    <source>
        <dbReference type="ARBA" id="ARBA00022737"/>
    </source>
</evidence>
<feature type="domain" description="RRM" evidence="7">
    <location>
        <begin position="319"/>
        <end position="396"/>
    </location>
</feature>
<dbReference type="Gene3D" id="3.30.70.330">
    <property type="match status" value="4"/>
</dbReference>
<dbReference type="CDD" id="cd12414">
    <property type="entry name" value="RRM2_RBM28_like"/>
    <property type="match status" value="1"/>
</dbReference>
<gene>
    <name evidence="8" type="ORF">HK097_001801</name>
</gene>
<dbReference type="Proteomes" id="UP001212841">
    <property type="component" value="Unassembled WGS sequence"/>
</dbReference>
<dbReference type="SUPFAM" id="SSF54928">
    <property type="entry name" value="RNA-binding domain, RBD"/>
    <property type="match status" value="2"/>
</dbReference>
<feature type="compositionally biased region" description="Acidic residues" evidence="6">
    <location>
        <begin position="424"/>
        <end position="446"/>
    </location>
</feature>
<feature type="compositionally biased region" description="Basic and acidic residues" evidence="6">
    <location>
        <begin position="182"/>
        <end position="193"/>
    </location>
</feature>
<dbReference type="CDD" id="cd00590">
    <property type="entry name" value="RRM_SF"/>
    <property type="match status" value="1"/>
</dbReference>
<proteinExistence type="predicted"/>
<feature type="domain" description="RRM" evidence="7">
    <location>
        <begin position="72"/>
        <end position="152"/>
    </location>
</feature>
<dbReference type="EMBL" id="JADGJD010001370">
    <property type="protein sequence ID" value="KAJ3043184.1"/>
    <property type="molecule type" value="Genomic_DNA"/>
</dbReference>
<dbReference type="InterPro" id="IPR051945">
    <property type="entry name" value="RRM_MRD1_RNA_proc_ribogen"/>
</dbReference>
<protein>
    <recommendedName>
        <fullName evidence="7">RRM domain-containing protein</fullName>
    </recommendedName>
</protein>
<organism evidence="8 9">
    <name type="scientific">Rhizophlyctis rosea</name>
    <dbReference type="NCBI Taxonomy" id="64517"/>
    <lineage>
        <taxon>Eukaryota</taxon>
        <taxon>Fungi</taxon>
        <taxon>Fungi incertae sedis</taxon>
        <taxon>Chytridiomycota</taxon>
        <taxon>Chytridiomycota incertae sedis</taxon>
        <taxon>Chytridiomycetes</taxon>
        <taxon>Rhizophlyctidales</taxon>
        <taxon>Rhizophlyctidaceae</taxon>
        <taxon>Rhizophlyctis</taxon>
    </lineage>
</organism>
<dbReference type="PANTHER" id="PTHR48039">
    <property type="entry name" value="RNA-BINDING MOTIF PROTEIN 14B"/>
    <property type="match status" value="1"/>
</dbReference>
<evidence type="ECO:0000313" key="9">
    <source>
        <dbReference type="Proteomes" id="UP001212841"/>
    </source>
</evidence>
<reference evidence="8" key="1">
    <citation type="submission" date="2020-05" db="EMBL/GenBank/DDBJ databases">
        <title>Phylogenomic resolution of chytrid fungi.</title>
        <authorList>
            <person name="Stajich J.E."/>
            <person name="Amses K."/>
            <person name="Simmons R."/>
            <person name="Seto K."/>
            <person name="Myers J."/>
            <person name="Bonds A."/>
            <person name="Quandt C.A."/>
            <person name="Barry K."/>
            <person name="Liu P."/>
            <person name="Grigoriev I."/>
            <person name="Longcore J.E."/>
            <person name="James T.Y."/>
        </authorList>
    </citation>
    <scope>NUCLEOTIDE SEQUENCE</scope>
    <source>
        <strain evidence="8">JEL0318</strain>
    </source>
</reference>
<feature type="compositionally biased region" description="Basic and acidic residues" evidence="6">
    <location>
        <begin position="160"/>
        <end position="172"/>
    </location>
</feature>
<dbReference type="InterPro" id="IPR035979">
    <property type="entry name" value="RBD_domain_sf"/>
</dbReference>
<name>A0AAD5S6U4_9FUNG</name>
<feature type="region of interest" description="Disordered" evidence="6">
    <location>
        <begin position="1"/>
        <end position="71"/>
    </location>
</feature>
<dbReference type="PROSITE" id="PS50102">
    <property type="entry name" value="RRM"/>
    <property type="match status" value="2"/>
</dbReference>
<dbReference type="AlphaFoldDB" id="A0AAD5S6U4"/>
<dbReference type="InterPro" id="IPR000504">
    <property type="entry name" value="RRM_dom"/>
</dbReference>
<evidence type="ECO:0000256" key="6">
    <source>
        <dbReference type="SAM" id="MobiDB-lite"/>
    </source>
</evidence>
<feature type="compositionally biased region" description="Acidic residues" evidence="6">
    <location>
        <begin position="456"/>
        <end position="503"/>
    </location>
</feature>
<feature type="compositionally biased region" description="Basic and acidic residues" evidence="6">
    <location>
        <begin position="504"/>
        <end position="516"/>
    </location>
</feature>
<evidence type="ECO:0000256" key="1">
    <source>
        <dbReference type="ARBA" id="ARBA00004123"/>
    </source>
</evidence>
<feature type="compositionally biased region" description="Low complexity" evidence="6">
    <location>
        <begin position="52"/>
        <end position="65"/>
    </location>
</feature>
<dbReference type="Pfam" id="PF00076">
    <property type="entry name" value="RRM_1"/>
    <property type="match status" value="2"/>
</dbReference>
<comment type="caution">
    <text evidence="8">The sequence shown here is derived from an EMBL/GenBank/DDBJ whole genome shotgun (WGS) entry which is preliminary data.</text>
</comment>
<sequence>MGKKKSDKKAADTVDALQADLKDLPDSTMDVNRQQPVDKPPKQPKSTPPTTTPTKPSKPATPSEPLGDHSKSTLFVSSIPYTATSESLQSFFSEIGPVRSCFAVADRAQEGKNRGYGYVTFALAEDAERAVKDLKKVKFEGGRSLRIEFALRKKVVGDRKAAGLPVDPDHTPKSAKKQSTKPSREDSEIKSEDEKDDDLPPTPSSAPRHSRQTPLNMGTIEIHNLPDGVTKKQLYKKVRKYGEVKELIFPVPKDGVKSDVKEEDADEKDVEVLPGVARVTYTTGREATTAISHLHNHTYKSSTLVAKDLYALAREARKSRLIIRNLAWAAQPSHLLKCFRKFGTVSECSVPQAADGKARGFGFVQMGSVEEAEKAIEGVNGMMVVGRRVAVDWAIPKAWYDKRGEGVAEEGAAGGEAVAMDVDEKVEDGEGEKEAEGGEEEPEEGGGAEIGIFEDREGDEEEEGEDEDDGDEEDSEDDEEEDEDEEVADSDDDGVEVTYDDGEAAGKSEDEKESQATKKGQKKKAESELASKPDEKTTLFIRNLSFDTTEEELKTA</sequence>
<dbReference type="InterPro" id="IPR012677">
    <property type="entry name" value="Nucleotide-bd_a/b_plait_sf"/>
</dbReference>
<dbReference type="PANTHER" id="PTHR48039:SF5">
    <property type="entry name" value="RNA-BINDING PROTEIN 28"/>
    <property type="match status" value="1"/>
</dbReference>
<evidence type="ECO:0000256" key="4">
    <source>
        <dbReference type="ARBA" id="ARBA00023242"/>
    </source>
</evidence>
<dbReference type="GO" id="GO:0005730">
    <property type="term" value="C:nucleolus"/>
    <property type="evidence" value="ECO:0007669"/>
    <property type="project" value="TreeGrafter"/>
</dbReference>
<keyword evidence="4" id="KW-0539">Nucleus</keyword>
<dbReference type="GO" id="GO:0003729">
    <property type="term" value="F:mRNA binding"/>
    <property type="evidence" value="ECO:0007669"/>
    <property type="project" value="TreeGrafter"/>
</dbReference>
<keyword evidence="3 5" id="KW-0694">RNA-binding</keyword>
<dbReference type="SMART" id="SM00360">
    <property type="entry name" value="RRM"/>
    <property type="match status" value="3"/>
</dbReference>
<keyword evidence="9" id="KW-1185">Reference proteome</keyword>
<evidence type="ECO:0000256" key="5">
    <source>
        <dbReference type="PROSITE-ProRule" id="PRU00176"/>
    </source>
</evidence>
<evidence type="ECO:0000259" key="7">
    <source>
        <dbReference type="PROSITE" id="PS50102"/>
    </source>
</evidence>
<evidence type="ECO:0000313" key="8">
    <source>
        <dbReference type="EMBL" id="KAJ3043184.1"/>
    </source>
</evidence>
<comment type="subcellular location">
    <subcellularLocation>
        <location evidence="1">Nucleus</location>
    </subcellularLocation>
</comment>
<evidence type="ECO:0000256" key="3">
    <source>
        <dbReference type="ARBA" id="ARBA00022884"/>
    </source>
</evidence>
<feature type="region of interest" description="Disordered" evidence="6">
    <location>
        <begin position="411"/>
        <end position="537"/>
    </location>
</feature>
<accession>A0AAD5S6U4</accession>
<keyword evidence="2" id="KW-0677">Repeat</keyword>
<feature type="region of interest" description="Disordered" evidence="6">
    <location>
        <begin position="160"/>
        <end position="223"/>
    </location>
</feature>